<keyword evidence="2" id="KW-1185">Reference proteome</keyword>
<accession>A0AAD7G3G4</accession>
<evidence type="ECO:0000313" key="1">
    <source>
        <dbReference type="EMBL" id="KAJ7655324.1"/>
    </source>
</evidence>
<protein>
    <submittedName>
        <fullName evidence="1">Uncharacterized protein</fullName>
    </submittedName>
</protein>
<gene>
    <name evidence="1" type="ORF">B0H17DRAFT_378825</name>
</gene>
<organism evidence="1 2">
    <name type="scientific">Mycena rosella</name>
    <name type="common">Pink bonnet</name>
    <name type="synonym">Agaricus rosellus</name>
    <dbReference type="NCBI Taxonomy" id="1033263"/>
    <lineage>
        <taxon>Eukaryota</taxon>
        <taxon>Fungi</taxon>
        <taxon>Dikarya</taxon>
        <taxon>Basidiomycota</taxon>
        <taxon>Agaricomycotina</taxon>
        <taxon>Agaricomycetes</taxon>
        <taxon>Agaricomycetidae</taxon>
        <taxon>Agaricales</taxon>
        <taxon>Marasmiineae</taxon>
        <taxon>Mycenaceae</taxon>
        <taxon>Mycena</taxon>
    </lineage>
</organism>
<comment type="caution">
    <text evidence="1">The sequence shown here is derived from an EMBL/GenBank/DDBJ whole genome shotgun (WGS) entry which is preliminary data.</text>
</comment>
<proteinExistence type="predicted"/>
<dbReference type="AlphaFoldDB" id="A0AAD7G3G4"/>
<dbReference type="Proteomes" id="UP001221757">
    <property type="component" value="Unassembled WGS sequence"/>
</dbReference>
<dbReference type="EMBL" id="JARKIE010000313">
    <property type="protein sequence ID" value="KAJ7655324.1"/>
    <property type="molecule type" value="Genomic_DNA"/>
</dbReference>
<sequence>MQYLKPSTGFGEDTQYNNIMYAALSDLPTALLPDKPPFGHSETDSAPRALTLRRTLWAQERRACCCISS</sequence>
<evidence type="ECO:0000313" key="2">
    <source>
        <dbReference type="Proteomes" id="UP001221757"/>
    </source>
</evidence>
<name>A0AAD7G3G4_MYCRO</name>
<reference evidence="1" key="1">
    <citation type="submission" date="2023-03" db="EMBL/GenBank/DDBJ databases">
        <title>Massive genome expansion in bonnet fungi (Mycena s.s.) driven by repeated elements and novel gene families across ecological guilds.</title>
        <authorList>
            <consortium name="Lawrence Berkeley National Laboratory"/>
            <person name="Harder C.B."/>
            <person name="Miyauchi S."/>
            <person name="Viragh M."/>
            <person name="Kuo A."/>
            <person name="Thoen E."/>
            <person name="Andreopoulos B."/>
            <person name="Lu D."/>
            <person name="Skrede I."/>
            <person name="Drula E."/>
            <person name="Henrissat B."/>
            <person name="Morin E."/>
            <person name="Kohler A."/>
            <person name="Barry K."/>
            <person name="LaButti K."/>
            <person name="Morin E."/>
            <person name="Salamov A."/>
            <person name="Lipzen A."/>
            <person name="Mereny Z."/>
            <person name="Hegedus B."/>
            <person name="Baldrian P."/>
            <person name="Stursova M."/>
            <person name="Weitz H."/>
            <person name="Taylor A."/>
            <person name="Grigoriev I.V."/>
            <person name="Nagy L.G."/>
            <person name="Martin F."/>
            <person name="Kauserud H."/>
        </authorList>
    </citation>
    <scope>NUCLEOTIDE SEQUENCE</scope>
    <source>
        <strain evidence="1">CBHHK067</strain>
    </source>
</reference>